<dbReference type="Proteomes" id="UP001259587">
    <property type="component" value="Unassembled WGS sequence"/>
</dbReference>
<reference evidence="1" key="1">
    <citation type="submission" date="2023-07" db="EMBL/GenBank/DDBJ databases">
        <title>Sorghum-associated microbial communities from plants grown in Nebraska, USA.</title>
        <authorList>
            <person name="Schachtman D."/>
        </authorList>
    </citation>
    <scope>NUCLEOTIDE SEQUENCE</scope>
    <source>
        <strain evidence="1">BE56</strain>
    </source>
</reference>
<dbReference type="EMBL" id="JAVDTH010000047">
    <property type="protein sequence ID" value="MDR6715268.1"/>
    <property type="molecule type" value="Genomic_DNA"/>
</dbReference>
<organism evidence="1 2">
    <name type="scientific">Pseudomonas hunanensis</name>
    <dbReference type="NCBI Taxonomy" id="1247546"/>
    <lineage>
        <taxon>Bacteria</taxon>
        <taxon>Pseudomonadati</taxon>
        <taxon>Pseudomonadota</taxon>
        <taxon>Gammaproteobacteria</taxon>
        <taxon>Pseudomonadales</taxon>
        <taxon>Pseudomonadaceae</taxon>
        <taxon>Pseudomonas</taxon>
    </lineage>
</organism>
<keyword evidence="2" id="KW-1185">Reference proteome</keyword>
<evidence type="ECO:0000313" key="2">
    <source>
        <dbReference type="Proteomes" id="UP001259587"/>
    </source>
</evidence>
<protein>
    <submittedName>
        <fullName evidence="1">Uncharacterized protein</fullName>
    </submittedName>
</protein>
<gene>
    <name evidence="1" type="ORF">J2W83_004908</name>
</gene>
<evidence type="ECO:0000313" key="1">
    <source>
        <dbReference type="EMBL" id="MDR6715268.1"/>
    </source>
</evidence>
<sequence length="73" mass="8502">MESEPTNSELALHIGIDEAEVERYRGDTFRLGDGSWLIHFAFVMPKELRQRFTGSFTVRVDRTVADPRRVDYL</sequence>
<proteinExistence type="predicted"/>
<comment type="caution">
    <text evidence="1">The sequence shown here is derived from an EMBL/GenBank/DDBJ whole genome shotgun (WGS) entry which is preliminary data.</text>
</comment>
<accession>A0ACC6KA02</accession>
<name>A0ACC6KA02_9PSED</name>